<evidence type="ECO:0000256" key="1">
    <source>
        <dbReference type="SAM" id="MobiDB-lite"/>
    </source>
</evidence>
<evidence type="ECO:0000313" key="2">
    <source>
        <dbReference type="EMBL" id="CAD2188399.1"/>
    </source>
</evidence>
<proteinExistence type="predicted"/>
<feature type="compositionally biased region" description="Polar residues" evidence="1">
    <location>
        <begin position="1"/>
        <end position="10"/>
    </location>
</feature>
<feature type="compositionally biased region" description="Basic and acidic residues" evidence="1">
    <location>
        <begin position="167"/>
        <end position="176"/>
    </location>
</feature>
<gene>
    <name evidence="2" type="ORF">MENT_LOCUS41048</name>
</gene>
<evidence type="ECO:0000313" key="3">
    <source>
        <dbReference type="Proteomes" id="UP000580250"/>
    </source>
</evidence>
<sequence>MQKQVQQKPISTAKFYGQTVHNNTTKNTNKIEEDKKQKEKHKEKEKEESKKEDVKEDSPDTPDSWKKHPNDFAFSPTQTNEKKRKEDELENEDLPIKKKFCGEGTRRLFHYDTPEKTDENLLKEFYKNSPTKHESKPNILNTHTKIENLQTENLAKVEEGGEVETPESWKNKKENEDFSFQQSQDSVNSENKIEGIKEKKKS</sequence>
<accession>A0A6V7WN31</accession>
<dbReference type="AlphaFoldDB" id="A0A6V7WN31"/>
<feature type="compositionally biased region" description="Basic and acidic residues" evidence="1">
    <location>
        <begin position="29"/>
        <end position="70"/>
    </location>
</feature>
<feature type="compositionally biased region" description="Polar residues" evidence="1">
    <location>
        <begin position="178"/>
        <end position="187"/>
    </location>
</feature>
<feature type="region of interest" description="Disordered" evidence="1">
    <location>
        <begin position="155"/>
        <end position="202"/>
    </location>
</feature>
<comment type="caution">
    <text evidence="2">The sequence shown here is derived from an EMBL/GenBank/DDBJ whole genome shotgun (WGS) entry which is preliminary data.</text>
</comment>
<name>A0A6V7WN31_MELEN</name>
<dbReference type="Proteomes" id="UP000580250">
    <property type="component" value="Unassembled WGS sequence"/>
</dbReference>
<feature type="region of interest" description="Disordered" evidence="1">
    <location>
        <begin position="1"/>
        <end position="95"/>
    </location>
</feature>
<dbReference type="EMBL" id="CAJEWN010000691">
    <property type="protein sequence ID" value="CAD2188399.1"/>
    <property type="molecule type" value="Genomic_DNA"/>
</dbReference>
<organism evidence="2 3">
    <name type="scientific">Meloidogyne enterolobii</name>
    <name type="common">Root-knot nematode worm</name>
    <name type="synonym">Meloidogyne mayaguensis</name>
    <dbReference type="NCBI Taxonomy" id="390850"/>
    <lineage>
        <taxon>Eukaryota</taxon>
        <taxon>Metazoa</taxon>
        <taxon>Ecdysozoa</taxon>
        <taxon>Nematoda</taxon>
        <taxon>Chromadorea</taxon>
        <taxon>Rhabditida</taxon>
        <taxon>Tylenchina</taxon>
        <taxon>Tylenchomorpha</taxon>
        <taxon>Tylenchoidea</taxon>
        <taxon>Meloidogynidae</taxon>
        <taxon>Meloidogyninae</taxon>
        <taxon>Meloidogyne</taxon>
    </lineage>
</organism>
<reference evidence="2 3" key="1">
    <citation type="submission" date="2020-08" db="EMBL/GenBank/DDBJ databases">
        <authorList>
            <person name="Koutsovoulos G."/>
            <person name="Danchin GJ E."/>
        </authorList>
    </citation>
    <scope>NUCLEOTIDE SEQUENCE [LARGE SCALE GENOMIC DNA]</scope>
</reference>
<feature type="compositionally biased region" description="Basic and acidic residues" evidence="1">
    <location>
        <begin position="191"/>
        <end position="202"/>
    </location>
</feature>
<protein>
    <submittedName>
        <fullName evidence="2">Uncharacterized protein</fullName>
    </submittedName>
</protein>